<dbReference type="PANTHER" id="PTHR42919">
    <property type="entry name" value="N-ALPHA-ACETYLTRANSFERASE"/>
    <property type="match status" value="1"/>
</dbReference>
<dbReference type="Proteomes" id="UP001629953">
    <property type="component" value="Unassembled WGS sequence"/>
</dbReference>
<accession>A0ABW9G2X5</accession>
<keyword evidence="2" id="KW-0808">Transferase</keyword>
<dbReference type="CDD" id="cd04301">
    <property type="entry name" value="NAT_SF"/>
    <property type="match status" value="1"/>
</dbReference>
<evidence type="ECO:0000313" key="3">
    <source>
        <dbReference type="Proteomes" id="UP001629953"/>
    </source>
</evidence>
<dbReference type="PROSITE" id="PS51186">
    <property type="entry name" value="GNAT"/>
    <property type="match status" value="1"/>
</dbReference>
<dbReference type="SUPFAM" id="SSF55729">
    <property type="entry name" value="Acyl-CoA N-acyltransferases (Nat)"/>
    <property type="match status" value="1"/>
</dbReference>
<feature type="domain" description="N-acetyltransferase" evidence="1">
    <location>
        <begin position="11"/>
        <end position="156"/>
    </location>
</feature>
<dbReference type="PANTHER" id="PTHR42919:SF20">
    <property type="entry name" value="GCN5-RELATED N-ACETYLTRANSFERASE 10, CHLOROPLASTIC"/>
    <property type="match status" value="1"/>
</dbReference>
<dbReference type="InterPro" id="IPR000182">
    <property type="entry name" value="GNAT_dom"/>
</dbReference>
<evidence type="ECO:0000259" key="1">
    <source>
        <dbReference type="PROSITE" id="PS51186"/>
    </source>
</evidence>
<dbReference type="InterPro" id="IPR051556">
    <property type="entry name" value="N-term/lysine_N-AcTrnsfr"/>
</dbReference>
<proteinExistence type="predicted"/>
<dbReference type="EMBL" id="JBEQCT010000001">
    <property type="protein sequence ID" value="MFM2483729.1"/>
    <property type="molecule type" value="Genomic_DNA"/>
</dbReference>
<organism evidence="2 3">
    <name type="scientific">Celerinatantimonas yamalensis</name>
    <dbReference type="NCBI Taxonomy" id="559956"/>
    <lineage>
        <taxon>Bacteria</taxon>
        <taxon>Pseudomonadati</taxon>
        <taxon>Pseudomonadota</taxon>
        <taxon>Gammaproteobacteria</taxon>
        <taxon>Celerinatantimonadaceae</taxon>
        <taxon>Celerinatantimonas</taxon>
    </lineage>
</organism>
<reference evidence="2 3" key="1">
    <citation type="journal article" date="2013" name="Int. J. Syst. Evol. Microbiol.">
        <title>Celerinatantimonas yamalensis sp. nov., a cold-adapted diazotrophic bacterium from a cold permafrost brine.</title>
        <authorList>
            <person name="Shcherbakova V."/>
            <person name="Chuvilskaya N."/>
            <person name="Rivkina E."/>
            <person name="Demidov N."/>
            <person name="Uchaeva V."/>
            <person name="Suetin S."/>
            <person name="Suzina N."/>
            <person name="Gilichinsky D."/>
        </authorList>
    </citation>
    <scope>NUCLEOTIDE SEQUENCE [LARGE SCALE GENOMIC DNA]</scope>
    <source>
        <strain evidence="2 3">C7</strain>
    </source>
</reference>
<dbReference type="Gene3D" id="3.40.630.30">
    <property type="match status" value="1"/>
</dbReference>
<dbReference type="GO" id="GO:0016746">
    <property type="term" value="F:acyltransferase activity"/>
    <property type="evidence" value="ECO:0007669"/>
    <property type="project" value="UniProtKB-KW"/>
</dbReference>
<keyword evidence="3" id="KW-1185">Reference proteome</keyword>
<dbReference type="InterPro" id="IPR016181">
    <property type="entry name" value="Acyl_CoA_acyltransferase"/>
</dbReference>
<evidence type="ECO:0000313" key="2">
    <source>
        <dbReference type="EMBL" id="MFM2483729.1"/>
    </source>
</evidence>
<dbReference type="Pfam" id="PF00583">
    <property type="entry name" value="Acetyltransf_1"/>
    <property type="match status" value="1"/>
</dbReference>
<name>A0ABW9G2X5_9GAMM</name>
<protein>
    <submittedName>
        <fullName evidence="2">GNAT family N-acetyltransferase</fullName>
        <ecNumber evidence="2">2.3.1.-</ecNumber>
    </submittedName>
</protein>
<dbReference type="EC" id="2.3.1.-" evidence="2"/>
<sequence length="156" mass="17960">MRSVLEKMSVQEFSTYFERLIIEYAKENIASGRWPEKGAIQHSRSDLWGLLPNGIYTVNNYLFNITNPENDTCVGALWLAIDEDIHTAFIFDVLIKNEFRRQGFATRALDAVQRYAKSLGMNHIGLHVFNHNTAAKQLYTLLGFREVSCNMNKELL</sequence>
<keyword evidence="2" id="KW-0012">Acyltransferase</keyword>
<comment type="caution">
    <text evidence="2">The sequence shown here is derived from an EMBL/GenBank/DDBJ whole genome shotgun (WGS) entry which is preliminary data.</text>
</comment>
<gene>
    <name evidence="2" type="ORF">ABUE30_01350</name>
</gene>
<dbReference type="RefSeq" id="WP_408621890.1">
    <property type="nucleotide sequence ID" value="NZ_JBEQCT010000001.1"/>
</dbReference>